<reference evidence="1 2" key="1">
    <citation type="submission" date="2023-09" db="EMBL/GenBank/DDBJ databases">
        <authorList>
            <person name="Wang M."/>
        </authorList>
    </citation>
    <scope>NUCLEOTIDE SEQUENCE [LARGE SCALE GENOMIC DNA]</scope>
    <source>
        <strain evidence="1">GT-2023</strain>
        <tissue evidence="1">Liver</tissue>
    </source>
</reference>
<evidence type="ECO:0000313" key="2">
    <source>
        <dbReference type="Proteomes" id="UP001558613"/>
    </source>
</evidence>
<keyword evidence="2" id="KW-1185">Reference proteome</keyword>
<dbReference type="EMBL" id="JAYMGO010000015">
    <property type="protein sequence ID" value="KAL1260948.1"/>
    <property type="molecule type" value="Genomic_DNA"/>
</dbReference>
<gene>
    <name evidence="1" type="ORF">QQF64_008775</name>
</gene>
<accession>A0ABR3M730</accession>
<sequence length="231" mass="25920">MRALAQAEMNLMKALKHTQPLFRRLERLRFLAHHWTVVIIRGHPCLAFCRQTAEALKSLKTVCEHNGYSDIFCHANVTLYPCVSLPTSCPLGSEVRQRVHLPIKSISASFLWTQALYFKSFDCCSEAIFSRRGEKKKYELIDFVQLCLHSLVSFVHVCNVYGDVTIKVMRFVLILMLRVPGGRGHANDVNGMGEVTSPFCAPPRVGDGRGREPGRADPTCDARIPGSVIFS</sequence>
<dbReference type="Proteomes" id="UP001558613">
    <property type="component" value="Unassembled WGS sequence"/>
</dbReference>
<name>A0ABR3M730_9TELE</name>
<comment type="caution">
    <text evidence="1">The sequence shown here is derived from an EMBL/GenBank/DDBJ whole genome shotgun (WGS) entry which is preliminary data.</text>
</comment>
<organism evidence="1 2">
    <name type="scientific">Cirrhinus molitorella</name>
    <name type="common">mud carp</name>
    <dbReference type="NCBI Taxonomy" id="172907"/>
    <lineage>
        <taxon>Eukaryota</taxon>
        <taxon>Metazoa</taxon>
        <taxon>Chordata</taxon>
        <taxon>Craniata</taxon>
        <taxon>Vertebrata</taxon>
        <taxon>Euteleostomi</taxon>
        <taxon>Actinopterygii</taxon>
        <taxon>Neopterygii</taxon>
        <taxon>Teleostei</taxon>
        <taxon>Ostariophysi</taxon>
        <taxon>Cypriniformes</taxon>
        <taxon>Cyprinidae</taxon>
        <taxon>Labeoninae</taxon>
        <taxon>Labeonini</taxon>
        <taxon>Cirrhinus</taxon>
    </lineage>
</organism>
<protein>
    <submittedName>
        <fullName evidence="1">Uncharacterized protein</fullName>
    </submittedName>
</protein>
<proteinExistence type="predicted"/>
<evidence type="ECO:0000313" key="1">
    <source>
        <dbReference type="EMBL" id="KAL1260948.1"/>
    </source>
</evidence>